<name>A0ABW1GVV2_9ACTN</name>
<sequence length="97" mass="10303">MFKNAADEDGDHYSAGHLREVPWVAIPPVVTAIRVLERIVPDGGLLFDAAAHAFQNIPAAAAASIRAGRAARAHRGLRRLGLRPCPAPGLRPGGRPR</sequence>
<dbReference type="Proteomes" id="UP001596200">
    <property type="component" value="Unassembled WGS sequence"/>
</dbReference>
<gene>
    <name evidence="1" type="ORF">ACFP1B_33095</name>
</gene>
<protein>
    <submittedName>
        <fullName evidence="1">Uncharacterized protein</fullName>
    </submittedName>
</protein>
<comment type="caution">
    <text evidence="1">The sequence shown here is derived from an EMBL/GenBank/DDBJ whole genome shotgun (WGS) entry which is preliminary data.</text>
</comment>
<dbReference type="EMBL" id="JBHSPU010000038">
    <property type="protein sequence ID" value="MFC5918233.1"/>
    <property type="molecule type" value="Genomic_DNA"/>
</dbReference>
<proteinExistence type="predicted"/>
<evidence type="ECO:0000313" key="1">
    <source>
        <dbReference type="EMBL" id="MFC5918233.1"/>
    </source>
</evidence>
<reference evidence="2" key="1">
    <citation type="journal article" date="2019" name="Int. J. Syst. Evol. Microbiol.">
        <title>The Global Catalogue of Microorganisms (GCM) 10K type strain sequencing project: providing services to taxonomists for standard genome sequencing and annotation.</title>
        <authorList>
            <consortium name="The Broad Institute Genomics Platform"/>
            <consortium name="The Broad Institute Genome Sequencing Center for Infectious Disease"/>
            <person name="Wu L."/>
            <person name="Ma J."/>
        </authorList>
    </citation>
    <scope>NUCLEOTIDE SEQUENCE [LARGE SCALE GENOMIC DNA]</scope>
    <source>
        <strain evidence="2">JCM 4147</strain>
    </source>
</reference>
<keyword evidence="2" id="KW-1185">Reference proteome</keyword>
<dbReference type="RefSeq" id="WP_344516584.1">
    <property type="nucleotide sequence ID" value="NZ_BAAATU010000040.1"/>
</dbReference>
<evidence type="ECO:0000313" key="2">
    <source>
        <dbReference type="Proteomes" id="UP001596200"/>
    </source>
</evidence>
<accession>A0ABW1GVV2</accession>
<organism evidence="1 2">
    <name type="scientific">Streptomyces pulveraceus</name>
    <dbReference type="NCBI Taxonomy" id="68258"/>
    <lineage>
        <taxon>Bacteria</taxon>
        <taxon>Bacillati</taxon>
        <taxon>Actinomycetota</taxon>
        <taxon>Actinomycetes</taxon>
        <taxon>Kitasatosporales</taxon>
        <taxon>Streptomycetaceae</taxon>
        <taxon>Streptomyces</taxon>
    </lineage>
</organism>